<reference evidence="1" key="1">
    <citation type="submission" date="2014-05" db="EMBL/GenBank/DDBJ databases">
        <title>The transcriptome of the halophilic microalga Tetraselmis sp. GSL018 isolated from the Great Salt Lake, Utah.</title>
        <authorList>
            <person name="Jinkerson R.E."/>
            <person name="D'Adamo S."/>
            <person name="Posewitz M.C."/>
        </authorList>
    </citation>
    <scope>NUCLEOTIDE SEQUENCE</scope>
    <source>
        <strain evidence="1">GSL018</strain>
    </source>
</reference>
<evidence type="ECO:0000313" key="1">
    <source>
        <dbReference type="EMBL" id="JAC61969.1"/>
    </source>
</evidence>
<dbReference type="PANTHER" id="PTHR33178:SF10">
    <property type="entry name" value="STRESS-RESPONSE A_B BARREL DOMAIN-CONTAINING PROTEIN"/>
    <property type="match status" value="1"/>
</dbReference>
<sequence>MRFLFLRAPFGRAAAKDSRDSCKGQLLGCSEKHPVFLSGLRAFSKRKDVSHDASSCKVAEYVFLCNMRDGLSEIEAEEIVNSLWSLQYAIPNCVCGCGGAIFSQQFAKAYADELDSALLPAWSHAVHIRIASKAAADEFRTHPAVAEVAERAAKQCKRFDQFMWQTEVPSTLEDVYRQGDGWGEGFEHLLFVTENPRYSKDSKQHTPEMLSQLKEVAQGLRPGQGRPALLLSPCPGFFCLIRLLFLFAGCVQAVPGRVEIGAEVAAPYAFMARFREAQHLDTFTASAPYQALWEANPNLPGKACMSVTFNIAPADSQSTASFGSLGL</sequence>
<dbReference type="EMBL" id="GBEZ01025080">
    <property type="protein sequence ID" value="JAC61969.1"/>
    <property type="molecule type" value="Transcribed_RNA"/>
</dbReference>
<accession>A0A061QU33</accession>
<protein>
    <submittedName>
        <fullName evidence="1">Uncharacterized protein</fullName>
    </submittedName>
</protein>
<dbReference type="PANTHER" id="PTHR33178">
    <property type="match status" value="1"/>
</dbReference>
<dbReference type="InterPro" id="IPR044662">
    <property type="entry name" value="HS1/DABB1-like"/>
</dbReference>
<organism evidence="1">
    <name type="scientific">Tetraselmis sp. GSL018</name>
    <dbReference type="NCBI Taxonomy" id="582737"/>
    <lineage>
        <taxon>Eukaryota</taxon>
        <taxon>Viridiplantae</taxon>
        <taxon>Chlorophyta</taxon>
        <taxon>core chlorophytes</taxon>
        <taxon>Chlorodendrophyceae</taxon>
        <taxon>Chlorodendrales</taxon>
        <taxon>Chlorodendraceae</taxon>
        <taxon>Tetraselmis</taxon>
    </lineage>
</organism>
<gene>
    <name evidence="1" type="ORF">TSPGSL018_24649</name>
</gene>
<dbReference type="AlphaFoldDB" id="A0A061QU33"/>
<proteinExistence type="predicted"/>
<name>A0A061QU33_9CHLO</name>